<comment type="caution">
    <text evidence="1">The sequence shown here is derived from an EMBL/GenBank/DDBJ whole genome shotgun (WGS) entry which is preliminary data.</text>
</comment>
<evidence type="ECO:0008006" key="3">
    <source>
        <dbReference type="Google" id="ProtNLM"/>
    </source>
</evidence>
<reference evidence="1 2" key="1">
    <citation type="submission" date="2019-07" db="EMBL/GenBank/DDBJ databases">
        <title>Whole genome shotgun sequence of Staphylococcus cohnii subsp. urealyticus NBRC 109766.</title>
        <authorList>
            <person name="Hosoyama A."/>
            <person name="Uohara A."/>
            <person name="Ohji S."/>
            <person name="Ichikawa N."/>
        </authorList>
    </citation>
    <scope>NUCLEOTIDE SEQUENCE [LARGE SCALE GENOMIC DNA]</scope>
    <source>
        <strain evidence="1 2">NBRC 109766</strain>
    </source>
</reference>
<organism evidence="1 2">
    <name type="scientific">Staphylococcus ureilyticus</name>
    <name type="common">Staphylococcus cohnii subsp. urealyticus</name>
    <dbReference type="NCBI Taxonomy" id="94138"/>
    <lineage>
        <taxon>Bacteria</taxon>
        <taxon>Bacillati</taxon>
        <taxon>Bacillota</taxon>
        <taxon>Bacilli</taxon>
        <taxon>Bacillales</taxon>
        <taxon>Staphylococcaceae</taxon>
        <taxon>Staphylococcus</taxon>
        <taxon>Staphylococcus cohnii species complex</taxon>
    </lineage>
</organism>
<gene>
    <name evidence="1" type="ORF">SCO02_01330</name>
</gene>
<evidence type="ECO:0000313" key="1">
    <source>
        <dbReference type="EMBL" id="GEQ01692.1"/>
    </source>
</evidence>
<evidence type="ECO:0000313" key="2">
    <source>
        <dbReference type="Proteomes" id="UP000321839"/>
    </source>
</evidence>
<dbReference type="AlphaFoldDB" id="A0AB34AG20"/>
<dbReference type="RefSeq" id="WP_073343383.1">
    <property type="nucleotide sequence ID" value="NZ_BKAW01000002.1"/>
</dbReference>
<proteinExistence type="predicted"/>
<sequence length="307" mass="35050">MKRIFIILATLLTLFSTIALSLWFYLKSQSSNFEKQIETIKVTYKKPPLLIGRQEPSQLVSINYNPSQGTVHDWFVKTESKVVQNQPLFEYYNPHIEQLITQKQKLLAQLTKTSKPTSTELINLKTEIAHLQSKLRTTIFSPISGTIIINPSRMFTQNLPFIQIYDPKPVIRAEISETEKNVLHIKDKVKITSDFTNNSFGTITHIAKLPINQKNLSKPSKYSLEISPNSDHFFGKHVKIEKSTTQIEIPRTAIGNGQFVYLLSNKKFIKRVIKSEKSGNKKTMLIIEGLKPGDIIAKNVDTVRPKN</sequence>
<protein>
    <recommendedName>
        <fullName evidence="3">RND efflux pump membrane fusion protein barrel-sandwich domain-containing protein</fullName>
    </recommendedName>
</protein>
<name>A0AB34AG20_STAUR</name>
<keyword evidence="2" id="KW-1185">Reference proteome</keyword>
<accession>A0AB34AG20</accession>
<dbReference type="EMBL" id="BKAW01000002">
    <property type="protein sequence ID" value="GEQ01692.1"/>
    <property type="molecule type" value="Genomic_DNA"/>
</dbReference>
<dbReference type="Proteomes" id="UP000321839">
    <property type="component" value="Unassembled WGS sequence"/>
</dbReference>